<dbReference type="Pfam" id="PF00534">
    <property type="entry name" value="Glycos_transf_1"/>
    <property type="match status" value="1"/>
</dbReference>
<dbReference type="Pfam" id="PF13439">
    <property type="entry name" value="Glyco_transf_4"/>
    <property type="match status" value="1"/>
</dbReference>
<dbReference type="Gene3D" id="3.40.50.2000">
    <property type="entry name" value="Glycogen Phosphorylase B"/>
    <property type="match status" value="2"/>
</dbReference>
<dbReference type="EC" id="2.4.-.-" evidence="3"/>
<evidence type="ECO:0000313" key="3">
    <source>
        <dbReference type="EMBL" id="HJA92869.1"/>
    </source>
</evidence>
<dbReference type="SUPFAM" id="SSF53756">
    <property type="entry name" value="UDP-Glycosyltransferase/glycogen phosphorylase"/>
    <property type="match status" value="1"/>
</dbReference>
<organism evidence="3 4">
    <name type="scientific">Candidatus Eisenbergiella merdipullorum</name>
    <dbReference type="NCBI Taxonomy" id="2838553"/>
    <lineage>
        <taxon>Bacteria</taxon>
        <taxon>Bacillati</taxon>
        <taxon>Bacillota</taxon>
        <taxon>Clostridia</taxon>
        <taxon>Lachnospirales</taxon>
        <taxon>Lachnospiraceae</taxon>
        <taxon>Eisenbergiella</taxon>
    </lineage>
</organism>
<dbReference type="GO" id="GO:0016757">
    <property type="term" value="F:glycosyltransferase activity"/>
    <property type="evidence" value="ECO:0007669"/>
    <property type="project" value="UniProtKB-KW"/>
</dbReference>
<protein>
    <submittedName>
        <fullName evidence="3">Glycosyltransferase</fullName>
        <ecNumber evidence="3">2.4.-.-</ecNumber>
    </submittedName>
</protein>
<dbReference type="EMBL" id="DWYY01000074">
    <property type="protein sequence ID" value="HJA92869.1"/>
    <property type="molecule type" value="Genomic_DNA"/>
</dbReference>
<dbReference type="PANTHER" id="PTHR45947:SF3">
    <property type="entry name" value="SULFOQUINOVOSYL TRANSFERASE SQD2"/>
    <property type="match status" value="1"/>
</dbReference>
<dbReference type="InterPro" id="IPR050194">
    <property type="entry name" value="Glycosyltransferase_grp1"/>
</dbReference>
<name>A0A9D2I729_9FIRM</name>
<accession>A0A9D2I729</accession>
<dbReference type="InterPro" id="IPR001296">
    <property type="entry name" value="Glyco_trans_1"/>
</dbReference>
<comment type="caution">
    <text evidence="3">The sequence shown here is derived from an EMBL/GenBank/DDBJ whole genome shotgun (WGS) entry which is preliminary data.</text>
</comment>
<feature type="domain" description="Glycosyltransferase subfamily 4-like N-terminal" evidence="2">
    <location>
        <begin position="16"/>
        <end position="138"/>
    </location>
</feature>
<keyword evidence="3" id="KW-0808">Transferase</keyword>
<dbReference type="PANTHER" id="PTHR45947">
    <property type="entry name" value="SULFOQUINOVOSYL TRANSFERASE SQD2"/>
    <property type="match status" value="1"/>
</dbReference>
<evidence type="ECO:0000259" key="2">
    <source>
        <dbReference type="Pfam" id="PF13439"/>
    </source>
</evidence>
<dbReference type="Proteomes" id="UP000886858">
    <property type="component" value="Unassembled WGS sequence"/>
</dbReference>
<evidence type="ECO:0000259" key="1">
    <source>
        <dbReference type="Pfam" id="PF00534"/>
    </source>
</evidence>
<feature type="domain" description="Glycosyl transferase family 1" evidence="1">
    <location>
        <begin position="339"/>
        <end position="429"/>
    </location>
</feature>
<gene>
    <name evidence="3" type="ORF">H9717_07095</name>
</gene>
<keyword evidence="3" id="KW-0328">Glycosyltransferase</keyword>
<reference evidence="3" key="2">
    <citation type="submission" date="2021-04" db="EMBL/GenBank/DDBJ databases">
        <authorList>
            <person name="Gilroy R."/>
        </authorList>
    </citation>
    <scope>NUCLEOTIDE SEQUENCE</scope>
    <source>
        <strain evidence="3">CHK179-7159</strain>
    </source>
</reference>
<reference evidence="3" key="1">
    <citation type="journal article" date="2021" name="PeerJ">
        <title>Extensive microbial diversity within the chicken gut microbiome revealed by metagenomics and culture.</title>
        <authorList>
            <person name="Gilroy R."/>
            <person name="Ravi A."/>
            <person name="Getino M."/>
            <person name="Pursley I."/>
            <person name="Horton D.L."/>
            <person name="Alikhan N.F."/>
            <person name="Baker D."/>
            <person name="Gharbi K."/>
            <person name="Hall N."/>
            <person name="Watson M."/>
            <person name="Adriaenssens E.M."/>
            <person name="Foster-Nyarko E."/>
            <person name="Jarju S."/>
            <person name="Secka A."/>
            <person name="Antonio M."/>
            <person name="Oren A."/>
            <person name="Chaudhuri R.R."/>
            <person name="La Ragione R."/>
            <person name="Hildebrand F."/>
            <person name="Pallen M.J."/>
        </authorList>
    </citation>
    <scope>NUCLEOTIDE SEQUENCE</scope>
    <source>
        <strain evidence="3">CHK179-7159</strain>
    </source>
</reference>
<sequence>MKILHYLLGIPPVYNGGLVKYALDLAEGEKEKGEEVLLLIPGRKSIDKKIRIYKIEKNVSSVSCELYGLQNALPWPGNGIKEIGDLLKEGNAEIFSAFLKWKHIDLIHVHSLMGLYKNFLVAANRLRIPVVYTTHDYYGICLKTNLLSDRKLCTDQSGINCPTCCKDMLDGNTLTDILYKKVIKINCVKNILNNNTLARFLTKVEESFNKEKEASDYNVSDTYKKKINEIKAYYNEMFQLVDMFHFNSLQTEEIFKNNLNIKNYKVIDITHNSIEDHRCKKIFGEKLRITYLGTLQQIKGFYLLKNVLDNLYKTRKNFELNVFFATRQKNDEYIRYNLPYSYHDLGKIMNETDIVVVPSICKETFGFVVKEAISYGVPCIITKNVGAKDWVKQFEDIAFITDATEDALLQAIIAVYDNRKLLYEMNENILKMNYDFSFCRHVKEILESYKELNE</sequence>
<dbReference type="InterPro" id="IPR028098">
    <property type="entry name" value="Glyco_trans_4-like_N"/>
</dbReference>
<evidence type="ECO:0000313" key="4">
    <source>
        <dbReference type="Proteomes" id="UP000886858"/>
    </source>
</evidence>
<dbReference type="AlphaFoldDB" id="A0A9D2I729"/>
<proteinExistence type="predicted"/>